<evidence type="ECO:0000313" key="1">
    <source>
        <dbReference type="EMBL" id="GBM44946.1"/>
    </source>
</evidence>
<dbReference type="AlphaFoldDB" id="A0A4Y2FWR1"/>
<dbReference type="EMBL" id="BGPR01001083">
    <property type="protein sequence ID" value="GBM44946.1"/>
    <property type="molecule type" value="Genomic_DNA"/>
</dbReference>
<accession>A0A4Y2FWR1</accession>
<dbReference type="Proteomes" id="UP000499080">
    <property type="component" value="Unassembled WGS sequence"/>
</dbReference>
<proteinExistence type="predicted"/>
<keyword evidence="2" id="KW-1185">Reference proteome</keyword>
<protein>
    <submittedName>
        <fullName evidence="1">Uncharacterized protein</fullName>
    </submittedName>
</protein>
<organism evidence="1 2">
    <name type="scientific">Araneus ventricosus</name>
    <name type="common">Orbweaver spider</name>
    <name type="synonym">Epeira ventricosa</name>
    <dbReference type="NCBI Taxonomy" id="182803"/>
    <lineage>
        <taxon>Eukaryota</taxon>
        <taxon>Metazoa</taxon>
        <taxon>Ecdysozoa</taxon>
        <taxon>Arthropoda</taxon>
        <taxon>Chelicerata</taxon>
        <taxon>Arachnida</taxon>
        <taxon>Araneae</taxon>
        <taxon>Araneomorphae</taxon>
        <taxon>Entelegynae</taxon>
        <taxon>Araneoidea</taxon>
        <taxon>Araneidae</taxon>
        <taxon>Araneus</taxon>
    </lineage>
</organism>
<reference evidence="1 2" key="1">
    <citation type="journal article" date="2019" name="Sci. Rep.">
        <title>Orb-weaving spider Araneus ventricosus genome elucidates the spidroin gene catalogue.</title>
        <authorList>
            <person name="Kono N."/>
            <person name="Nakamura H."/>
            <person name="Ohtoshi R."/>
            <person name="Moran D.A.P."/>
            <person name="Shinohara A."/>
            <person name="Yoshida Y."/>
            <person name="Fujiwara M."/>
            <person name="Mori M."/>
            <person name="Tomita M."/>
            <person name="Arakawa K."/>
        </authorList>
    </citation>
    <scope>NUCLEOTIDE SEQUENCE [LARGE SCALE GENOMIC DNA]</scope>
</reference>
<evidence type="ECO:0000313" key="2">
    <source>
        <dbReference type="Proteomes" id="UP000499080"/>
    </source>
</evidence>
<comment type="caution">
    <text evidence="1">The sequence shown here is derived from an EMBL/GenBank/DDBJ whole genome shotgun (WGS) entry which is preliminary data.</text>
</comment>
<sequence length="106" mass="11766">MGSPSDCNLTLNYAKCLISISADVFYAFYSDTFQGLSFWFLELTRGFYFEMAAYIDKIRCFDCDATLLRFALFTPAENKPLKFRSISTASGGLARLPACPMASGPP</sequence>
<name>A0A4Y2FWR1_ARAVE</name>
<gene>
    <name evidence="1" type="ORF">AVEN_126366_1</name>
</gene>